<dbReference type="AlphaFoldDB" id="A0AAD5TXH9"/>
<proteinExistence type="predicted"/>
<sequence>MDGPLIGLHLEDVLRQLLTGPLKSVLCIVETLPNGFIFIRDGVVIADFPDYTEYLIVNKTTKHQGEIPSILLRTSNSQHLHSAFNPWDSFYPWDMECLNANYITTFNIIKSKLENVTAMQVKSIEQLVKSIKDYEAILFSLKLSNRFLAKNYLENRFFPESFLYEQDSVTQKDQQQITNLNFTLKSKELLNDFQELKMKYSASALSENQYIPSFNLLDSKEKIKLLSFVPIRLINGSFPSCLVQCIIQNCTSFFIRDLKLILIEKNHSISSCIIEEVSNVISPNEFIKINVKAYYGNVEKNQTSMLSLFNVIVVFFQQSNFIENKKISEVSLNKESNIFSKRILYDLGEFSFNWDEVGFLKVMNSPLPDMLYTSILQCAIYSPLIKKNFFSVINDNLINLGKMFEDTLDLFKFKENLYVLKPDGNLVIEILNEKKNEMENSPP</sequence>
<name>A0AAD5TXH9_9FUNG</name>
<comment type="caution">
    <text evidence="1">The sequence shown here is derived from an EMBL/GenBank/DDBJ whole genome shotgun (WGS) entry which is preliminary data.</text>
</comment>
<keyword evidence="2" id="KW-1185">Reference proteome</keyword>
<reference evidence="1" key="1">
    <citation type="submission" date="2020-05" db="EMBL/GenBank/DDBJ databases">
        <title>Phylogenomic resolution of chytrid fungi.</title>
        <authorList>
            <person name="Stajich J.E."/>
            <person name="Amses K."/>
            <person name="Simmons R."/>
            <person name="Seto K."/>
            <person name="Myers J."/>
            <person name="Bonds A."/>
            <person name="Quandt C.A."/>
            <person name="Barry K."/>
            <person name="Liu P."/>
            <person name="Grigoriev I."/>
            <person name="Longcore J.E."/>
            <person name="James T.Y."/>
        </authorList>
    </citation>
    <scope>NUCLEOTIDE SEQUENCE</scope>
    <source>
        <strain evidence="1">JEL0476</strain>
    </source>
</reference>
<protein>
    <submittedName>
        <fullName evidence="1">Uncharacterized protein</fullName>
    </submittedName>
</protein>
<organism evidence="1 2">
    <name type="scientific">Clydaea vesicula</name>
    <dbReference type="NCBI Taxonomy" id="447962"/>
    <lineage>
        <taxon>Eukaryota</taxon>
        <taxon>Fungi</taxon>
        <taxon>Fungi incertae sedis</taxon>
        <taxon>Chytridiomycota</taxon>
        <taxon>Chytridiomycota incertae sedis</taxon>
        <taxon>Chytridiomycetes</taxon>
        <taxon>Lobulomycetales</taxon>
        <taxon>Lobulomycetaceae</taxon>
        <taxon>Clydaea</taxon>
    </lineage>
</organism>
<feature type="non-terminal residue" evidence="1">
    <location>
        <position position="443"/>
    </location>
</feature>
<evidence type="ECO:0000313" key="2">
    <source>
        <dbReference type="Proteomes" id="UP001211065"/>
    </source>
</evidence>
<evidence type="ECO:0000313" key="1">
    <source>
        <dbReference type="EMBL" id="KAJ3207600.1"/>
    </source>
</evidence>
<accession>A0AAD5TXH9</accession>
<gene>
    <name evidence="1" type="ORF">HK099_000241</name>
</gene>
<dbReference type="EMBL" id="JADGJW010001045">
    <property type="protein sequence ID" value="KAJ3207600.1"/>
    <property type="molecule type" value="Genomic_DNA"/>
</dbReference>
<dbReference type="Proteomes" id="UP001211065">
    <property type="component" value="Unassembled WGS sequence"/>
</dbReference>